<name>V6LGH6_9EUKA</name>
<dbReference type="EMBL" id="AUWU02000001">
    <property type="protein sequence ID" value="KAH0577608.1"/>
    <property type="molecule type" value="Genomic_DNA"/>
</dbReference>
<reference evidence="3" key="2">
    <citation type="submission" date="2020-12" db="EMBL/GenBank/DDBJ databases">
        <title>New Spironucleus salmonicida genome in near-complete chromosomes.</title>
        <authorList>
            <person name="Xu F."/>
            <person name="Kurt Z."/>
            <person name="Jimenez-Gonzalez A."/>
            <person name="Astvaldsson A."/>
            <person name="Andersson J.O."/>
            <person name="Svard S.G."/>
        </authorList>
    </citation>
    <scope>NUCLEOTIDE SEQUENCE</scope>
    <source>
        <strain evidence="3">ATCC 50377</strain>
    </source>
</reference>
<reference evidence="2 3" key="1">
    <citation type="journal article" date="2014" name="PLoS Genet.">
        <title>The Genome of Spironucleus salmonicida Highlights a Fish Pathogen Adapted to Fluctuating Environments.</title>
        <authorList>
            <person name="Xu F."/>
            <person name="Jerlstrom-Hultqvist J."/>
            <person name="Einarsson E."/>
            <person name="Astvaldsson A."/>
            <person name="Svard S.G."/>
            <person name="Andersson J.O."/>
        </authorList>
    </citation>
    <scope>NUCLEOTIDE SEQUENCE</scope>
    <source>
        <strain evidence="3">ATCC 50377</strain>
    </source>
</reference>
<dbReference type="OrthoDB" id="10266265at2759"/>
<accession>V6LGH6</accession>
<dbReference type="EMBL" id="KI546135">
    <property type="protein sequence ID" value="EST43632.1"/>
    <property type="molecule type" value="Genomic_DNA"/>
</dbReference>
<dbReference type="AlphaFoldDB" id="V6LGH6"/>
<evidence type="ECO:0000313" key="3">
    <source>
        <dbReference type="EMBL" id="KAH0577608.1"/>
    </source>
</evidence>
<dbReference type="InterPro" id="IPR036045">
    <property type="entry name" value="Sec1-like_sf"/>
</dbReference>
<dbReference type="Gene3D" id="3.40.50.2060">
    <property type="match status" value="1"/>
</dbReference>
<comment type="similarity">
    <text evidence="1">Belongs to the STXBP/unc-18/SEC1 family.</text>
</comment>
<sequence length="530" mass="60239">MSVQTLISNIYNQIKLNGQNIIQEGPKMLILDEFTTKFMTLAISQNQLLQDDFLLTSVLKSIPTTPPLPNTHASIFIASTSQNHAILHQILAKKNFCSVSIFFSQQITDTQLSALALADTHFIVNLVKILPANFTPIQQNLIISDDFQSAIQSFNISQVIFPSDYKHLTTKIDLKKQGKNLTKLLILPRNYDLIAPLIPGAAFCAVLDSIFRSAESGKIHDFPLNFFALSDDSKQFYILDILQSSDFRAEKALNLKGNVSTVNGQMSIKQLQKILQNQENLASLQTELTNFSGISQLVNQEQKVILQSTISIQEFALDPTSERLKSIFDIFKNSVKSQNVLIYAQTAFNLWLVFTQNGDHKKLEKIQRQIIEFYTFLNVQNPVISIDLQSFKERIQNEKLPLKIDISEVENLAKCIRQSDARQFQRFPIPNYCENALKIDKKFNFYQVRPVLLTFAEAIFSDQKISGFDCLGEENQWDNILIYVDGDVSLHETACLSVFEYAQGRDYEVMRGVSQIVVLGKRVGRWDDVE</sequence>
<evidence type="ECO:0000313" key="2">
    <source>
        <dbReference type="EMBL" id="EST43632.1"/>
    </source>
</evidence>
<organism evidence="2">
    <name type="scientific">Spironucleus salmonicida</name>
    <dbReference type="NCBI Taxonomy" id="348837"/>
    <lineage>
        <taxon>Eukaryota</taxon>
        <taxon>Metamonada</taxon>
        <taxon>Diplomonadida</taxon>
        <taxon>Hexamitidae</taxon>
        <taxon>Hexamitinae</taxon>
        <taxon>Spironucleus</taxon>
    </lineage>
</organism>
<dbReference type="GO" id="GO:0016192">
    <property type="term" value="P:vesicle-mediated transport"/>
    <property type="evidence" value="ECO:0007669"/>
    <property type="project" value="InterPro"/>
</dbReference>
<proteinExistence type="inferred from homology"/>
<dbReference type="InterPro" id="IPR001619">
    <property type="entry name" value="Sec1-like"/>
</dbReference>
<evidence type="ECO:0000313" key="4">
    <source>
        <dbReference type="Proteomes" id="UP000018208"/>
    </source>
</evidence>
<dbReference type="PANTHER" id="PTHR11679">
    <property type="entry name" value="VESICLE PROTEIN SORTING-ASSOCIATED"/>
    <property type="match status" value="1"/>
</dbReference>
<dbReference type="SUPFAM" id="SSF56815">
    <property type="entry name" value="Sec1/munc18-like (SM) proteins"/>
    <property type="match status" value="1"/>
</dbReference>
<keyword evidence="4" id="KW-1185">Reference proteome</keyword>
<protein>
    <submittedName>
        <fullName evidence="2">Sec1 family protein</fullName>
    </submittedName>
</protein>
<dbReference type="VEuPathDB" id="GiardiaDB:SS50377_20962"/>
<evidence type="ECO:0000256" key="1">
    <source>
        <dbReference type="ARBA" id="ARBA00009884"/>
    </source>
</evidence>
<gene>
    <name evidence="2" type="ORF">SS50377_16675</name>
    <name evidence="3" type="ORF">SS50377_20962</name>
</gene>
<dbReference type="InterPro" id="IPR043154">
    <property type="entry name" value="Sec-1-like_dom1"/>
</dbReference>
<dbReference type="Proteomes" id="UP000018208">
    <property type="component" value="Unassembled WGS sequence"/>
</dbReference>